<dbReference type="InterPro" id="IPR043143">
    <property type="entry name" value="Mal/L-sulf/L-lact_DH-like_NADP"/>
</dbReference>
<dbReference type="InterPro" id="IPR003767">
    <property type="entry name" value="Malate/L-lactate_DH-like"/>
</dbReference>
<sequence>MRITADEAMSVARFLLERAGVPDEHARLQAEVLVEAELRGHASHGLQRLPRLLARIRHGLVNVSATGRQAWRRSAYLYVDGEAGLGPVVAMAAIRVLMDRVAETGIAVAGIFNSNHLGMLAPYVERVAESGYIGMALSSSEALVHPHSGAEAMLGTNPIAIAVPARPGEPFVLDLATSVISMGKVHDYALRGEPLEEGWALDAEGRPTTDAEAAKAGSLAPFGGAKGYGLGLAFELLVASIAGSAFAPDVRGTLDDCHPANKGDVFIVIDPVRQSLADVIAAYLDRVRNARVRDGAGRILVPGDRARSRRRESLANGINVAPVLWSRLTGPEATKLFSPKEEGHPS</sequence>
<dbReference type="InterPro" id="IPR043144">
    <property type="entry name" value="Mal/L-sulf/L-lact_DH-like_ah"/>
</dbReference>
<evidence type="ECO:0000313" key="4">
    <source>
        <dbReference type="Proteomes" id="UP001597373"/>
    </source>
</evidence>
<keyword evidence="4" id="KW-1185">Reference proteome</keyword>
<comment type="caution">
    <text evidence="3">The sequence shown here is derived from an EMBL/GenBank/DDBJ whole genome shotgun (WGS) entry which is preliminary data.</text>
</comment>
<protein>
    <submittedName>
        <fullName evidence="3">Ldh family oxidoreductase</fullName>
    </submittedName>
</protein>
<dbReference type="InterPro" id="IPR036111">
    <property type="entry name" value="Mal/L-sulfo/L-lacto_DH-like_sf"/>
</dbReference>
<proteinExistence type="inferred from homology"/>
<gene>
    <name evidence="3" type="ORF">ACFSMZ_09275</name>
</gene>
<evidence type="ECO:0000256" key="1">
    <source>
        <dbReference type="ARBA" id="ARBA00006056"/>
    </source>
</evidence>
<organism evidence="3 4">
    <name type="scientific">Chelativorans composti</name>
    <dbReference type="NCBI Taxonomy" id="768533"/>
    <lineage>
        <taxon>Bacteria</taxon>
        <taxon>Pseudomonadati</taxon>
        <taxon>Pseudomonadota</taxon>
        <taxon>Alphaproteobacteria</taxon>
        <taxon>Hyphomicrobiales</taxon>
        <taxon>Phyllobacteriaceae</taxon>
        <taxon>Chelativorans</taxon>
    </lineage>
</organism>
<dbReference type="EMBL" id="JBHUIR010000031">
    <property type="protein sequence ID" value="MFD2259954.1"/>
    <property type="molecule type" value="Genomic_DNA"/>
</dbReference>
<dbReference type="Gene3D" id="3.30.60.50">
    <property type="entry name" value="Hypothetical oxidoreductase yiak, domain 3"/>
    <property type="match status" value="1"/>
</dbReference>
<reference evidence="4" key="1">
    <citation type="journal article" date="2019" name="Int. J. Syst. Evol. Microbiol.">
        <title>The Global Catalogue of Microorganisms (GCM) 10K type strain sequencing project: providing services to taxonomists for standard genome sequencing and annotation.</title>
        <authorList>
            <consortium name="The Broad Institute Genomics Platform"/>
            <consortium name="The Broad Institute Genome Sequencing Center for Infectious Disease"/>
            <person name="Wu L."/>
            <person name="Ma J."/>
        </authorList>
    </citation>
    <scope>NUCLEOTIDE SEQUENCE [LARGE SCALE GENOMIC DNA]</scope>
    <source>
        <strain evidence="4">KCTC 23707</strain>
    </source>
</reference>
<dbReference type="Gene3D" id="1.10.1530.10">
    <property type="match status" value="1"/>
</dbReference>
<dbReference type="RefSeq" id="WP_345099527.1">
    <property type="nucleotide sequence ID" value="NZ_BAABGS010000064.1"/>
</dbReference>
<comment type="similarity">
    <text evidence="1">Belongs to the LDH2/MDH2 oxidoreductase family.</text>
</comment>
<evidence type="ECO:0000256" key="2">
    <source>
        <dbReference type="ARBA" id="ARBA00023002"/>
    </source>
</evidence>
<evidence type="ECO:0000313" key="3">
    <source>
        <dbReference type="EMBL" id="MFD2259954.1"/>
    </source>
</evidence>
<dbReference type="Pfam" id="PF02615">
    <property type="entry name" value="Ldh_2"/>
    <property type="match status" value="1"/>
</dbReference>
<dbReference type="Gene3D" id="3.30.1370.60">
    <property type="entry name" value="Hypothetical oxidoreductase yiak, domain 2"/>
    <property type="match status" value="1"/>
</dbReference>
<accession>A0ABW5DG89</accession>
<dbReference type="PANTHER" id="PTHR11091">
    <property type="entry name" value="OXIDOREDUCTASE-RELATED"/>
    <property type="match status" value="1"/>
</dbReference>
<keyword evidence="2" id="KW-0560">Oxidoreductase</keyword>
<name>A0ABW5DG89_9HYPH</name>
<dbReference type="SUPFAM" id="SSF89733">
    <property type="entry name" value="L-sulfolactate dehydrogenase-like"/>
    <property type="match status" value="1"/>
</dbReference>
<dbReference type="PANTHER" id="PTHR11091:SF0">
    <property type="entry name" value="MALATE DEHYDROGENASE"/>
    <property type="match status" value="1"/>
</dbReference>
<dbReference type="Proteomes" id="UP001597373">
    <property type="component" value="Unassembled WGS sequence"/>
</dbReference>